<dbReference type="RefSeq" id="WP_301725813.1">
    <property type="nucleotide sequence ID" value="NZ_JAUJWW010000002.1"/>
</dbReference>
<accession>A0ABT8MQ24</accession>
<evidence type="ECO:0008006" key="4">
    <source>
        <dbReference type="Google" id="ProtNLM"/>
    </source>
</evidence>
<sequence>MKYVKNPKGYALVIVLLIIVLFLGISATFIAGSLNHATQERTVDTSNHAVAAAEMGTLYFTSDFDRELKIIRQQVSEQTQLKLNELINCIKAPMGAACDTPNERLSWEQKIDREMRTLYINEVIGKVTKLDSITASTDPFASGQIDYILESATANKITVNTPTGLNVNSIEVILNISGTSDNIDKDLTATFNVKVPNTFLNANESLKVDTVMIGIDEDLTYEKIFKLTTPTKSCSNLLAEVLAKVAVAPYECASKTGEKLDAFIGKIKAAGLDPKDFRVYTNAFENYVCTTNCNNLDFSGISIVVQEGDAKAFGNMNNLINANLIVNGKLDAGNNLINLGKNGVKQTIIVKELSVDVNIKNLHYTNFLILGYNDARVANIDWKNHIEVSNFSHFCIDIDRISHTDLDELSKEITFSDSGKLSYYSKDPNKIFTLKKSDGTARTTIVDGKTRNMTELYVVREDTYSTFLKNCGVTLKGTKTVTTDVSVPNPIDTEFEFDVMY</sequence>
<name>A0ABT8MQ24_9BACL</name>
<dbReference type="Proteomes" id="UP001172054">
    <property type="component" value="Unassembled WGS sequence"/>
</dbReference>
<comment type="caution">
    <text evidence="2">The sequence shown here is derived from an EMBL/GenBank/DDBJ whole genome shotgun (WGS) entry which is preliminary data.</text>
</comment>
<organism evidence="2 3">
    <name type="scientific">Planococcus liqunii</name>
    <dbReference type="NCBI Taxonomy" id="3058394"/>
    <lineage>
        <taxon>Bacteria</taxon>
        <taxon>Bacillati</taxon>
        <taxon>Bacillota</taxon>
        <taxon>Bacilli</taxon>
        <taxon>Bacillales</taxon>
        <taxon>Caryophanaceae</taxon>
        <taxon>Planococcus</taxon>
    </lineage>
</organism>
<evidence type="ECO:0000256" key="1">
    <source>
        <dbReference type="SAM" id="Phobius"/>
    </source>
</evidence>
<reference evidence="2 3" key="1">
    <citation type="submission" date="2023-06" db="EMBL/GenBank/DDBJ databases">
        <title>Novel species in genus Planococcus.</title>
        <authorList>
            <person name="Ning S."/>
        </authorList>
    </citation>
    <scope>NUCLEOTIDE SEQUENCE [LARGE SCALE GENOMIC DNA]</scope>
    <source>
        <strain evidence="2 3">N064</strain>
    </source>
</reference>
<proteinExistence type="predicted"/>
<feature type="transmembrane region" description="Helical" evidence="1">
    <location>
        <begin position="12"/>
        <end position="34"/>
    </location>
</feature>
<keyword evidence="1" id="KW-0812">Transmembrane</keyword>
<keyword evidence="3" id="KW-1185">Reference proteome</keyword>
<keyword evidence="1" id="KW-0472">Membrane</keyword>
<evidence type="ECO:0000313" key="2">
    <source>
        <dbReference type="EMBL" id="MDN7226970.1"/>
    </source>
</evidence>
<keyword evidence="1" id="KW-1133">Transmembrane helix</keyword>
<gene>
    <name evidence="2" type="ORF">QWY15_06620</name>
</gene>
<evidence type="ECO:0000313" key="3">
    <source>
        <dbReference type="Proteomes" id="UP001172054"/>
    </source>
</evidence>
<protein>
    <recommendedName>
        <fullName evidence="4">Type 4 fimbrial biogenesis protein PilX N-terminal domain-containing protein</fullName>
    </recommendedName>
</protein>
<dbReference type="EMBL" id="JAUJWW010000002">
    <property type="protein sequence ID" value="MDN7226970.1"/>
    <property type="molecule type" value="Genomic_DNA"/>
</dbReference>